<dbReference type="InterPro" id="IPR050316">
    <property type="entry name" value="Tyrosinase/Hemocyanin"/>
</dbReference>
<evidence type="ECO:0000313" key="7">
    <source>
        <dbReference type="Proteomes" id="UP000654913"/>
    </source>
</evidence>
<keyword evidence="3" id="KW-0186">Copper</keyword>
<evidence type="ECO:0000256" key="3">
    <source>
        <dbReference type="ARBA" id="ARBA00023008"/>
    </source>
</evidence>
<keyword evidence="2" id="KW-0560">Oxidoreductase</keyword>
<dbReference type="InterPro" id="IPR002227">
    <property type="entry name" value="Tyrosinase_Cu-bd"/>
</dbReference>
<dbReference type="RefSeq" id="XP_041551268.1">
    <property type="nucleotide sequence ID" value="XM_041698044.1"/>
</dbReference>
<dbReference type="PANTHER" id="PTHR11474">
    <property type="entry name" value="TYROSINASE FAMILY MEMBER"/>
    <property type="match status" value="1"/>
</dbReference>
<dbReference type="AlphaFoldDB" id="A0A7R8AGW9"/>
<dbReference type="InterPro" id="IPR008922">
    <property type="entry name" value="Di-copper_centre_dom_sf"/>
</dbReference>
<name>A0A7R8AGW9_9EURO</name>
<keyword evidence="1" id="KW-0479">Metal-binding</keyword>
<reference evidence="6" key="1">
    <citation type="submission" date="2021-01" db="EMBL/GenBank/DDBJ databases">
        <authorList>
            <consortium name="Aspergillus puulaauensis MK2 genome sequencing consortium"/>
            <person name="Kazuki M."/>
            <person name="Futagami T."/>
        </authorList>
    </citation>
    <scope>NUCLEOTIDE SEQUENCE</scope>
    <source>
        <strain evidence="6">MK2</strain>
    </source>
</reference>
<dbReference type="Gene3D" id="1.10.1280.10">
    <property type="entry name" value="Di-copper center containing domain from catechol oxidase"/>
    <property type="match status" value="1"/>
</dbReference>
<feature type="chain" id="PRO_5030532626" description="Tyrosinase copper-binding domain-containing protein" evidence="4">
    <location>
        <begin position="19"/>
        <end position="355"/>
    </location>
</feature>
<protein>
    <recommendedName>
        <fullName evidence="5">Tyrosinase copper-binding domain-containing protein</fullName>
    </recommendedName>
</protein>
<evidence type="ECO:0000256" key="2">
    <source>
        <dbReference type="ARBA" id="ARBA00023002"/>
    </source>
</evidence>
<reference evidence="6" key="2">
    <citation type="submission" date="2021-02" db="EMBL/GenBank/DDBJ databases">
        <title>Aspergillus puulaauensis MK2 genome sequence.</title>
        <authorList>
            <person name="Futagami T."/>
            <person name="Mori K."/>
            <person name="Kadooka C."/>
            <person name="Tanaka T."/>
        </authorList>
    </citation>
    <scope>NUCLEOTIDE SEQUENCE</scope>
    <source>
        <strain evidence="6">MK2</strain>
    </source>
</reference>
<evidence type="ECO:0000256" key="4">
    <source>
        <dbReference type="SAM" id="SignalP"/>
    </source>
</evidence>
<keyword evidence="4" id="KW-0732">Signal</keyword>
<evidence type="ECO:0000313" key="6">
    <source>
        <dbReference type="EMBL" id="BCS19074.1"/>
    </source>
</evidence>
<dbReference type="KEGG" id="apuu:APUU_11902A"/>
<dbReference type="PANTHER" id="PTHR11474:SF125">
    <property type="entry name" value="N-ACETYL-6-HYDROXYTRYPTOPHAN OXIDASE IVOB-RELATED"/>
    <property type="match status" value="1"/>
</dbReference>
<dbReference type="GO" id="GO:0046872">
    <property type="term" value="F:metal ion binding"/>
    <property type="evidence" value="ECO:0007669"/>
    <property type="project" value="UniProtKB-KW"/>
</dbReference>
<organism evidence="6 7">
    <name type="scientific">Aspergillus puulaauensis</name>
    <dbReference type="NCBI Taxonomy" id="1220207"/>
    <lineage>
        <taxon>Eukaryota</taxon>
        <taxon>Fungi</taxon>
        <taxon>Dikarya</taxon>
        <taxon>Ascomycota</taxon>
        <taxon>Pezizomycotina</taxon>
        <taxon>Eurotiomycetes</taxon>
        <taxon>Eurotiomycetidae</taxon>
        <taxon>Eurotiales</taxon>
        <taxon>Aspergillaceae</taxon>
        <taxon>Aspergillus</taxon>
    </lineage>
</organism>
<accession>A0A7R8AGW9</accession>
<evidence type="ECO:0000259" key="5">
    <source>
        <dbReference type="Pfam" id="PF00264"/>
    </source>
</evidence>
<dbReference type="Pfam" id="PF00264">
    <property type="entry name" value="Tyrosinase"/>
    <property type="match status" value="1"/>
</dbReference>
<feature type="domain" description="Tyrosinase copper-binding" evidence="5">
    <location>
        <begin position="67"/>
        <end position="289"/>
    </location>
</feature>
<dbReference type="GO" id="GO:0016491">
    <property type="term" value="F:oxidoreductase activity"/>
    <property type="evidence" value="ECO:0007669"/>
    <property type="project" value="UniProtKB-KW"/>
</dbReference>
<dbReference type="GeneID" id="64969079"/>
<feature type="signal peptide" evidence="4">
    <location>
        <begin position="1"/>
        <end position="18"/>
    </location>
</feature>
<dbReference type="OrthoDB" id="6132182at2759"/>
<keyword evidence="7" id="KW-1185">Reference proteome</keyword>
<proteinExistence type="predicted"/>
<dbReference type="PRINTS" id="PR00092">
    <property type="entry name" value="TYROSINASE"/>
</dbReference>
<dbReference type="Proteomes" id="UP000654913">
    <property type="component" value="Chromosome 1"/>
</dbReference>
<dbReference type="EMBL" id="AP024443">
    <property type="protein sequence ID" value="BCS19074.1"/>
    <property type="molecule type" value="Genomic_DNA"/>
</dbReference>
<dbReference type="SUPFAM" id="SSF48056">
    <property type="entry name" value="Di-copper centre-containing domain"/>
    <property type="match status" value="1"/>
</dbReference>
<evidence type="ECO:0000256" key="1">
    <source>
        <dbReference type="ARBA" id="ARBA00022723"/>
    </source>
</evidence>
<gene>
    <name evidence="6" type="ORF">APUU_11902A</name>
</gene>
<sequence length="355" mass="39199">MQLLYFLAALGAAVMATAQECTSEAALIRKEWSALSDEERLNYIDALWCLRDIPSVLPSDQFPGVKDHLDDFVATHINYTTVIHRNAVFLPWHRHYIHLWETTLREQCGYNGTVPYWDWTQNTNFTTNPLFDTTQGPNTSLSGDGAYNASEQHPIESLPPSGHGGGCVLDGPFKAWPVNMGPFSRQQAYAHAALPETAYAYNPRCLQRNLQPAIIEHYNNASVVQSILAAPGIDGFLDILEPSTGALGAHAAGHNAVGPTMADVFTSPQEPSFMLHHAMIDRLWSIWQRSGEGDSESYGVSRLEVLNGTAVYGNPPEAEIVTLDTVVEFGPLDGPRTIGELMDVQAAEYCYRYDE</sequence>